<keyword evidence="4 7" id="KW-0238">DNA-binding</keyword>
<evidence type="ECO:0000256" key="2">
    <source>
        <dbReference type="ARBA" id="ARBA00023012"/>
    </source>
</evidence>
<dbReference type="InterPro" id="IPR016032">
    <property type="entry name" value="Sig_transdc_resp-reg_C-effctor"/>
</dbReference>
<organism evidence="9 10">
    <name type="scientific">Mycobacterium talmoniae</name>
    <dbReference type="NCBI Taxonomy" id="1858794"/>
    <lineage>
        <taxon>Bacteria</taxon>
        <taxon>Bacillati</taxon>
        <taxon>Actinomycetota</taxon>
        <taxon>Actinomycetes</taxon>
        <taxon>Mycobacteriales</taxon>
        <taxon>Mycobacteriaceae</taxon>
        <taxon>Mycobacterium</taxon>
    </lineage>
</organism>
<evidence type="ECO:0000256" key="6">
    <source>
        <dbReference type="ARBA" id="ARBA00023163"/>
    </source>
</evidence>
<dbReference type="PANTHER" id="PTHR48111">
    <property type="entry name" value="REGULATOR OF RPOS"/>
    <property type="match status" value="1"/>
</dbReference>
<dbReference type="AlphaFoldDB" id="A0A2S8BGP9"/>
<gene>
    <name evidence="9" type="primary">walR</name>
    <name evidence="9" type="ORF">C1Y40_04039</name>
</gene>
<evidence type="ECO:0000256" key="1">
    <source>
        <dbReference type="ARBA" id="ARBA00022553"/>
    </source>
</evidence>
<feature type="DNA-binding region" description="OmpR/PhoB-type" evidence="7">
    <location>
        <begin position="175"/>
        <end position="270"/>
    </location>
</feature>
<dbReference type="InterPro" id="IPR039420">
    <property type="entry name" value="WalR-like"/>
</dbReference>
<evidence type="ECO:0000256" key="5">
    <source>
        <dbReference type="ARBA" id="ARBA00023159"/>
    </source>
</evidence>
<dbReference type="SUPFAM" id="SSF46894">
    <property type="entry name" value="C-terminal effector domain of the bipartite response regulators"/>
    <property type="match status" value="1"/>
</dbReference>
<evidence type="ECO:0000259" key="8">
    <source>
        <dbReference type="PROSITE" id="PS51755"/>
    </source>
</evidence>
<dbReference type="Pfam" id="PF00486">
    <property type="entry name" value="Trans_reg_C"/>
    <property type="match status" value="1"/>
</dbReference>
<dbReference type="SMART" id="SM00862">
    <property type="entry name" value="Trans_reg_C"/>
    <property type="match status" value="1"/>
</dbReference>
<dbReference type="PROSITE" id="PS51755">
    <property type="entry name" value="OMPR_PHOB"/>
    <property type="match status" value="1"/>
</dbReference>
<keyword evidence="6" id="KW-0804">Transcription</keyword>
<feature type="domain" description="OmpR/PhoB-type" evidence="8">
    <location>
        <begin position="175"/>
        <end position="270"/>
    </location>
</feature>
<dbReference type="EMBL" id="PPEA01000585">
    <property type="protein sequence ID" value="PQM45799.1"/>
    <property type="molecule type" value="Genomic_DNA"/>
</dbReference>
<dbReference type="PANTHER" id="PTHR48111:SF16">
    <property type="entry name" value="TRANSCRIPTIONAL REGULATORY PROTEIN GLNR"/>
    <property type="match status" value="1"/>
</dbReference>
<dbReference type="FunFam" id="1.10.10.10:FF:000216">
    <property type="entry name" value="DNA-binding response regulator"/>
    <property type="match status" value="1"/>
</dbReference>
<dbReference type="GO" id="GO:0005829">
    <property type="term" value="C:cytosol"/>
    <property type="evidence" value="ECO:0007669"/>
    <property type="project" value="TreeGrafter"/>
</dbReference>
<dbReference type="GO" id="GO:0006355">
    <property type="term" value="P:regulation of DNA-templated transcription"/>
    <property type="evidence" value="ECO:0007669"/>
    <property type="project" value="InterPro"/>
</dbReference>
<evidence type="ECO:0000313" key="9">
    <source>
        <dbReference type="EMBL" id="PQM45799.1"/>
    </source>
</evidence>
<evidence type="ECO:0000256" key="3">
    <source>
        <dbReference type="ARBA" id="ARBA00023015"/>
    </source>
</evidence>
<evidence type="ECO:0000313" key="10">
    <source>
        <dbReference type="Proteomes" id="UP000238296"/>
    </source>
</evidence>
<comment type="caution">
    <text evidence="9">The sequence shown here is derived from an EMBL/GenBank/DDBJ whole genome shotgun (WGS) entry which is preliminary data.</text>
</comment>
<dbReference type="InterPro" id="IPR001867">
    <property type="entry name" value="OmpR/PhoB-type_DNA-bd"/>
</dbReference>
<reference evidence="9 10" key="1">
    <citation type="journal article" date="2017" name="Int. J. Syst. Evol. Microbiol.">
        <title>Mycobacterium talmoniae sp. nov., a slowly growing mycobacterium isolated from human respiratory samples.</title>
        <authorList>
            <person name="Davidson R.M."/>
            <person name="DeGroote M.A."/>
            <person name="Marola J.L."/>
            <person name="Buss S."/>
            <person name="Jones V."/>
            <person name="McNeil M.R."/>
            <person name="Freifeld A.G."/>
            <person name="Elaine Epperson L."/>
            <person name="Hasan N.A."/>
            <person name="Jackson M."/>
            <person name="Iwen P.C."/>
            <person name="Salfinger M."/>
            <person name="Strong M."/>
        </authorList>
    </citation>
    <scope>NUCLEOTIDE SEQUENCE [LARGE SCALE GENOMIC DNA]</scope>
    <source>
        <strain evidence="9 10">ATCC BAA-2683</strain>
    </source>
</reference>
<evidence type="ECO:0000256" key="7">
    <source>
        <dbReference type="PROSITE-ProRule" id="PRU01091"/>
    </source>
</evidence>
<sequence length="288" mass="32049">MFQQKRQREQTQNRTKGVRAMRFCVCSRPCFDSRRLFPPPAGYSPVLFREGAREMSVNVLLLTDQSDPDVVLPTLPLVAETVVHAPLGKPSPQQFDGPDVAVVDARTDLPAARQACRKITVAAPQLAVVAVVSPEDFVAVDLEWHVDDVVLPTACTAELQTRLRLAIARRHKAVEDTLQFGDLVLHPASYIASLADRELDLTLTEFKLLSFLVQHAGRAFTRTRLMHEVWGHECGRRTVDVHVQRLRAKLGAEHESIVDTVRGVGYMAPSPPRQVTPQIGLAHRPALR</sequence>
<dbReference type="Proteomes" id="UP000238296">
    <property type="component" value="Unassembled WGS sequence"/>
</dbReference>
<dbReference type="InterPro" id="IPR036388">
    <property type="entry name" value="WH-like_DNA-bd_sf"/>
</dbReference>
<keyword evidence="3" id="KW-0805">Transcription regulation</keyword>
<dbReference type="Gene3D" id="3.40.50.2300">
    <property type="match status" value="1"/>
</dbReference>
<accession>A0A2S8BGP9</accession>
<evidence type="ECO:0000256" key="4">
    <source>
        <dbReference type="ARBA" id="ARBA00023125"/>
    </source>
</evidence>
<name>A0A2S8BGP9_9MYCO</name>
<keyword evidence="1" id="KW-0597">Phosphoprotein</keyword>
<protein>
    <submittedName>
        <fullName evidence="9">Transcriptional regulatory protein WalR</fullName>
    </submittedName>
</protein>
<dbReference type="Pfam" id="PF21695">
    <property type="entry name" value="GlnR_1st"/>
    <property type="match status" value="1"/>
</dbReference>
<keyword evidence="2" id="KW-0902">Two-component regulatory system</keyword>
<dbReference type="CDD" id="cd00383">
    <property type="entry name" value="trans_reg_C"/>
    <property type="match status" value="1"/>
</dbReference>
<proteinExistence type="predicted"/>
<dbReference type="Gene3D" id="1.10.10.10">
    <property type="entry name" value="Winged helix-like DNA-binding domain superfamily/Winged helix DNA-binding domain"/>
    <property type="match status" value="1"/>
</dbReference>
<dbReference type="GO" id="GO:0000976">
    <property type="term" value="F:transcription cis-regulatory region binding"/>
    <property type="evidence" value="ECO:0007669"/>
    <property type="project" value="TreeGrafter"/>
</dbReference>
<dbReference type="GO" id="GO:0000156">
    <property type="term" value="F:phosphorelay response regulator activity"/>
    <property type="evidence" value="ECO:0007669"/>
    <property type="project" value="TreeGrafter"/>
</dbReference>
<dbReference type="InterPro" id="IPR049170">
    <property type="entry name" value="GlnR_N"/>
</dbReference>
<keyword evidence="5" id="KW-0010">Activator</keyword>
<dbReference type="GO" id="GO:0032993">
    <property type="term" value="C:protein-DNA complex"/>
    <property type="evidence" value="ECO:0007669"/>
    <property type="project" value="TreeGrafter"/>
</dbReference>